<keyword evidence="2" id="KW-1185">Reference proteome</keyword>
<dbReference type="AlphaFoldDB" id="A0AAV4WTT0"/>
<gene>
    <name evidence="1" type="ORF">CEXT_179541</name>
</gene>
<comment type="caution">
    <text evidence="1">The sequence shown here is derived from an EMBL/GenBank/DDBJ whole genome shotgun (WGS) entry which is preliminary data.</text>
</comment>
<name>A0AAV4WTT0_CAEEX</name>
<dbReference type="EMBL" id="BPLR01016771">
    <property type="protein sequence ID" value="GIY86272.1"/>
    <property type="molecule type" value="Genomic_DNA"/>
</dbReference>
<protein>
    <submittedName>
        <fullName evidence="1">Uncharacterized protein</fullName>
    </submittedName>
</protein>
<evidence type="ECO:0000313" key="1">
    <source>
        <dbReference type="EMBL" id="GIY86272.1"/>
    </source>
</evidence>
<accession>A0AAV4WTT0</accession>
<reference evidence="1 2" key="1">
    <citation type="submission" date="2021-06" db="EMBL/GenBank/DDBJ databases">
        <title>Caerostris extrusa draft genome.</title>
        <authorList>
            <person name="Kono N."/>
            <person name="Arakawa K."/>
        </authorList>
    </citation>
    <scope>NUCLEOTIDE SEQUENCE [LARGE SCALE GENOMIC DNA]</scope>
</reference>
<proteinExistence type="predicted"/>
<evidence type="ECO:0000313" key="2">
    <source>
        <dbReference type="Proteomes" id="UP001054945"/>
    </source>
</evidence>
<organism evidence="1 2">
    <name type="scientific">Caerostris extrusa</name>
    <name type="common">Bark spider</name>
    <name type="synonym">Caerostris bankana</name>
    <dbReference type="NCBI Taxonomy" id="172846"/>
    <lineage>
        <taxon>Eukaryota</taxon>
        <taxon>Metazoa</taxon>
        <taxon>Ecdysozoa</taxon>
        <taxon>Arthropoda</taxon>
        <taxon>Chelicerata</taxon>
        <taxon>Arachnida</taxon>
        <taxon>Araneae</taxon>
        <taxon>Araneomorphae</taxon>
        <taxon>Entelegynae</taxon>
        <taxon>Araneoidea</taxon>
        <taxon>Araneidae</taxon>
        <taxon>Caerostris</taxon>
    </lineage>
</organism>
<dbReference type="Proteomes" id="UP001054945">
    <property type="component" value="Unassembled WGS sequence"/>
</dbReference>
<sequence length="66" mass="7536">MISKPPPFTPHNKKEPISANLCCGRQHTICGRRLLLLQSLDMELSSENRRTTLRSRDLTKGENCEL</sequence>